<comment type="caution">
    <text evidence="2">The sequence shown here is derived from an EMBL/GenBank/DDBJ whole genome shotgun (WGS) entry which is preliminary data.</text>
</comment>
<keyword evidence="3" id="KW-1185">Reference proteome</keyword>
<dbReference type="OrthoDB" id="194358at2759"/>
<sequence length="605" mass="67753">MSAGSAAELEMTSHIASIVWEIVRLRADRIKCFPVLSQYQLHLFLPPLLFMTFAPSGARAPLMLFTQTEGRSAATTNLPGTSIERTVVLRRSSRDAINGIITVETSERVQTGFQVSSAATRARLHNTTSPDTSSAMQTFVDRCDPHAVHLNRFSGSHAPTPVLSAFDSIFRDHHALPLFLFGSRSNITTSSTFRLAYQETRNMDKQLRGMFTSLKQTWMDGKVIPNSIRQLMTRTLFDIVHRHPFEHCQVELPWPNPESVEKLVRKSSRHCDYVALAKKFVASHPECPIRALGRVEQPQRRWRPGNPFAELVAKPLQELRPVTGFASHAFDVLRYCFVTQLASTLDRVCFTFDICSAEIDLFFNNWHPMIWMSFTATGAILIIQPNHRDFLARSAGEQSEYSQEGGSYHTSGLQAETSPLHRHAGDRDGRTDDRASSFSNAQHVVVQEGVFTNVQKTQDPTANPQSPLRNPPQPTMFSNAQYVLIQGGTFNSILNSYQNQLHSHLNPSNAVFAPTTHDMLLPGGLSSALPYAMLGLQVASFATRPYYSCAPLGLQAEPRAAHTTVYVVLRLPELSNDMAIMLAPFTIWLFTKMWVQRRATERIGL</sequence>
<feature type="region of interest" description="Disordered" evidence="1">
    <location>
        <begin position="401"/>
        <end position="438"/>
    </location>
</feature>
<name>A0A8H5BE75_9AGAR</name>
<protein>
    <submittedName>
        <fullName evidence="2">Uncharacterized protein</fullName>
    </submittedName>
</protein>
<proteinExistence type="predicted"/>
<dbReference type="EMBL" id="JAACJJ010000028">
    <property type="protein sequence ID" value="KAF5321724.1"/>
    <property type="molecule type" value="Genomic_DNA"/>
</dbReference>
<feature type="compositionally biased region" description="Polar residues" evidence="1">
    <location>
        <begin position="401"/>
        <end position="417"/>
    </location>
</feature>
<feature type="region of interest" description="Disordered" evidence="1">
    <location>
        <begin position="455"/>
        <end position="474"/>
    </location>
</feature>
<dbReference type="Proteomes" id="UP000567179">
    <property type="component" value="Unassembled WGS sequence"/>
</dbReference>
<evidence type="ECO:0000313" key="2">
    <source>
        <dbReference type="EMBL" id="KAF5321724.1"/>
    </source>
</evidence>
<evidence type="ECO:0000256" key="1">
    <source>
        <dbReference type="SAM" id="MobiDB-lite"/>
    </source>
</evidence>
<gene>
    <name evidence="2" type="ORF">D9619_002134</name>
</gene>
<organism evidence="2 3">
    <name type="scientific">Psilocybe cf. subviscida</name>
    <dbReference type="NCBI Taxonomy" id="2480587"/>
    <lineage>
        <taxon>Eukaryota</taxon>
        <taxon>Fungi</taxon>
        <taxon>Dikarya</taxon>
        <taxon>Basidiomycota</taxon>
        <taxon>Agaricomycotina</taxon>
        <taxon>Agaricomycetes</taxon>
        <taxon>Agaricomycetidae</taxon>
        <taxon>Agaricales</taxon>
        <taxon>Agaricineae</taxon>
        <taxon>Strophariaceae</taxon>
        <taxon>Psilocybe</taxon>
    </lineage>
</organism>
<feature type="compositionally biased region" description="Polar residues" evidence="1">
    <location>
        <begin position="455"/>
        <end position="468"/>
    </location>
</feature>
<reference evidence="2 3" key="1">
    <citation type="journal article" date="2020" name="ISME J.">
        <title>Uncovering the hidden diversity of litter-decomposition mechanisms in mushroom-forming fungi.</title>
        <authorList>
            <person name="Floudas D."/>
            <person name="Bentzer J."/>
            <person name="Ahren D."/>
            <person name="Johansson T."/>
            <person name="Persson P."/>
            <person name="Tunlid A."/>
        </authorList>
    </citation>
    <scope>NUCLEOTIDE SEQUENCE [LARGE SCALE GENOMIC DNA]</scope>
    <source>
        <strain evidence="2 3">CBS 101986</strain>
    </source>
</reference>
<accession>A0A8H5BE75</accession>
<evidence type="ECO:0000313" key="3">
    <source>
        <dbReference type="Proteomes" id="UP000567179"/>
    </source>
</evidence>
<feature type="compositionally biased region" description="Basic and acidic residues" evidence="1">
    <location>
        <begin position="423"/>
        <end position="435"/>
    </location>
</feature>
<dbReference type="AlphaFoldDB" id="A0A8H5BE75"/>